<dbReference type="GO" id="GO:0031177">
    <property type="term" value="F:phosphopantetheine binding"/>
    <property type="evidence" value="ECO:0007669"/>
    <property type="project" value="TreeGrafter"/>
</dbReference>
<dbReference type="SUPFAM" id="SSF52777">
    <property type="entry name" value="CoA-dependent acyltransferases"/>
    <property type="match status" value="2"/>
</dbReference>
<evidence type="ECO:0000259" key="2">
    <source>
        <dbReference type="Pfam" id="PF00668"/>
    </source>
</evidence>
<dbReference type="InterPro" id="IPR001242">
    <property type="entry name" value="Condensation_dom"/>
</dbReference>
<dbReference type="Gene3D" id="3.30.559.30">
    <property type="entry name" value="Nonribosomal peptide synthetase, condensation domain"/>
    <property type="match status" value="1"/>
</dbReference>
<organism evidence="3 4">
    <name type="scientific">Dictyobacter vulcani</name>
    <dbReference type="NCBI Taxonomy" id="2607529"/>
    <lineage>
        <taxon>Bacteria</taxon>
        <taxon>Bacillati</taxon>
        <taxon>Chloroflexota</taxon>
        <taxon>Ktedonobacteria</taxon>
        <taxon>Ktedonobacterales</taxon>
        <taxon>Dictyobacteraceae</taxon>
        <taxon>Dictyobacter</taxon>
    </lineage>
</organism>
<dbReference type="SUPFAM" id="SSF56801">
    <property type="entry name" value="Acetyl-CoA synthetase-like"/>
    <property type="match status" value="1"/>
</dbReference>
<accession>A0A5J4KXN7</accession>
<protein>
    <submittedName>
        <fullName evidence="3">Uncharacterized protein</fullName>
    </submittedName>
</protein>
<dbReference type="InterPro" id="IPR042099">
    <property type="entry name" value="ANL_N_sf"/>
</dbReference>
<reference evidence="3 4" key="1">
    <citation type="submission" date="2019-10" db="EMBL/GenBank/DDBJ databases">
        <title>Dictyobacter vulcani sp. nov., within the class Ktedonobacteria, isolated from soil of volcanic Mt. Zao.</title>
        <authorList>
            <person name="Zheng Y."/>
            <person name="Wang C.M."/>
            <person name="Sakai Y."/>
            <person name="Abe K."/>
            <person name="Yokota A."/>
            <person name="Yabe S."/>
        </authorList>
    </citation>
    <scope>NUCLEOTIDE SEQUENCE [LARGE SCALE GENOMIC DNA]</scope>
    <source>
        <strain evidence="3 4">W12</strain>
    </source>
</reference>
<dbReference type="GO" id="GO:0043041">
    <property type="term" value="P:amino acid activation for nonribosomal peptide biosynthetic process"/>
    <property type="evidence" value="ECO:0007669"/>
    <property type="project" value="TreeGrafter"/>
</dbReference>
<dbReference type="PANTHER" id="PTHR45527:SF1">
    <property type="entry name" value="FATTY ACID SYNTHASE"/>
    <property type="match status" value="1"/>
</dbReference>
<feature type="domain" description="AMP-dependent synthetase/ligase" evidence="1">
    <location>
        <begin position="500"/>
        <end position="568"/>
    </location>
</feature>
<dbReference type="Gene3D" id="3.30.559.10">
    <property type="entry name" value="Chloramphenicol acetyltransferase-like domain"/>
    <property type="match status" value="1"/>
</dbReference>
<feature type="domain" description="Condensation" evidence="2">
    <location>
        <begin position="33"/>
        <end position="478"/>
    </location>
</feature>
<comment type="caution">
    <text evidence="3">The sequence shown here is derived from an EMBL/GenBank/DDBJ whole genome shotgun (WGS) entry which is preliminary data.</text>
</comment>
<dbReference type="InterPro" id="IPR000873">
    <property type="entry name" value="AMP-dep_synth/lig_dom"/>
</dbReference>
<proteinExistence type="predicted"/>
<gene>
    <name evidence="3" type="ORF">KDW_41080</name>
</gene>
<dbReference type="GO" id="GO:0009239">
    <property type="term" value="P:enterobactin biosynthetic process"/>
    <property type="evidence" value="ECO:0007669"/>
    <property type="project" value="TreeGrafter"/>
</dbReference>
<evidence type="ECO:0000259" key="1">
    <source>
        <dbReference type="Pfam" id="PF00501"/>
    </source>
</evidence>
<dbReference type="InterPro" id="IPR023213">
    <property type="entry name" value="CAT-like_dom_sf"/>
</dbReference>
<dbReference type="EMBL" id="BKZW01000002">
    <property type="protein sequence ID" value="GER89946.1"/>
    <property type="molecule type" value="Genomic_DNA"/>
</dbReference>
<evidence type="ECO:0000313" key="3">
    <source>
        <dbReference type="EMBL" id="GER89946.1"/>
    </source>
</evidence>
<dbReference type="Gene3D" id="3.40.50.12780">
    <property type="entry name" value="N-terminal domain of ligase-like"/>
    <property type="match status" value="1"/>
</dbReference>
<evidence type="ECO:0000313" key="4">
    <source>
        <dbReference type="Proteomes" id="UP000326912"/>
    </source>
</evidence>
<dbReference type="GO" id="GO:0009366">
    <property type="term" value="C:enterobactin synthetase complex"/>
    <property type="evidence" value="ECO:0007669"/>
    <property type="project" value="TreeGrafter"/>
</dbReference>
<dbReference type="Proteomes" id="UP000326912">
    <property type="component" value="Unassembled WGS sequence"/>
</dbReference>
<dbReference type="GO" id="GO:0008610">
    <property type="term" value="P:lipid biosynthetic process"/>
    <property type="evidence" value="ECO:0007669"/>
    <property type="project" value="UniProtKB-ARBA"/>
</dbReference>
<keyword evidence="4" id="KW-1185">Reference proteome</keyword>
<name>A0A5J4KXN7_9CHLR</name>
<dbReference type="GO" id="GO:0005829">
    <property type="term" value="C:cytosol"/>
    <property type="evidence" value="ECO:0007669"/>
    <property type="project" value="TreeGrafter"/>
</dbReference>
<dbReference type="Pfam" id="PF00668">
    <property type="entry name" value="Condensation"/>
    <property type="match status" value="1"/>
</dbReference>
<dbReference type="Pfam" id="PF00501">
    <property type="entry name" value="AMP-binding"/>
    <property type="match status" value="1"/>
</dbReference>
<sequence>MDYTEILNAYKSGQLSMAEVEEKLHELKLKSSQSPLSEGQKGLWMLQKMSPTMSAYNIPLCFRIRTQLDREKFQKALQFVAKQFPILTSIITDDNGIPYQATPQSQPLLVRQEDTSAMDLADVLPYLREKSKEPFVLEQGPLVRAHLFFRSAQEYLVLITIHHIIFDGVSMMTFIATLLGAYQDLIQGKEPVVTPSLASYHDFVEWEQSMLKSEEGAQHLAYWKQQLTGTLPILELPADLPRTSVPNFNGEAYTNLLPSDLNAQIKAYARSQNVNLSITYLALFKVLLHQYTHQTDIIVGMPTMVRPEERFDSMLGYFVNMIAVRSQNVGPQPFSAFLQDLQMRVVDDLDHAVYPFPLLVKELNVDRTSANFPIFQVAFFYQNFFQATGWQEIQNHYRALNIEFINDIRQEGEFELALEVYEQGNATILNLIYNRDVFHAATIERMMQHYLKLAQEIMHDPSLPLQQYALRGSEEQQNVLMSWNATRVEYGNDQCIHEIFAQKARATPGAIAVVFEGEELTYRDLDEKSTRLALYLQEQGIGPERLVGICVERSLEMIIGILGILKSGEHMCL</sequence>
<dbReference type="PANTHER" id="PTHR45527">
    <property type="entry name" value="NONRIBOSOMAL PEPTIDE SYNTHETASE"/>
    <property type="match status" value="1"/>
</dbReference>
<dbReference type="GO" id="GO:0047527">
    <property type="term" value="F:2,3-dihydroxybenzoate-serine ligase activity"/>
    <property type="evidence" value="ECO:0007669"/>
    <property type="project" value="TreeGrafter"/>
</dbReference>
<dbReference type="AlphaFoldDB" id="A0A5J4KXN7"/>